<dbReference type="SUPFAM" id="SSF52540">
    <property type="entry name" value="P-loop containing nucleoside triphosphate hydrolases"/>
    <property type="match status" value="1"/>
</dbReference>
<feature type="non-terminal residue" evidence="2">
    <location>
        <position position="353"/>
    </location>
</feature>
<dbReference type="PANTHER" id="PTHR32114">
    <property type="entry name" value="ABC TRANSPORTER ABCH.3"/>
    <property type="match status" value="1"/>
</dbReference>
<sequence length="353" mass="40596">KVKIDLFKGYDLGLLGDIHKRQFINKKETIGYCGSLVQQNHGEDIGKGYLLWDVPARKSTYVEIPNDYGYVTLDIDKGVLPDISNLPKKSRVRMRVRNTSAAEVKRISTLVRQQYPKTQEITITRTDAFDSTDRVRGHKINIGDITDMDYQYQLISEYLDNNFVVDEETLLKIKDINKDLNDNLPEEEVHRNINWKIKKFEFSNMFSYGENNIIDFTNLNGIIGMFAPNAAGKSSLLDALSFCLYDTSSRTYKADNILNNKKDWFACKANIDVNGQDYWIQRYAKKQKKGNVKVNVDFYTIDDLGNKVSMNGDQRRTTNGNIRKVLGTYDDLILTTLSTQINNTVFIDKTQKE</sequence>
<dbReference type="Gene3D" id="3.60.21.10">
    <property type="match status" value="1"/>
</dbReference>
<name>A0A382J0Q2_9ZZZZ</name>
<accession>A0A382J0Q2</accession>
<protein>
    <recommendedName>
        <fullName evidence="1">Rad50/SbcC-type AAA domain-containing protein</fullName>
    </recommendedName>
</protein>
<dbReference type="InterPro" id="IPR038729">
    <property type="entry name" value="Rad50/SbcC_AAA"/>
</dbReference>
<dbReference type="Gene3D" id="3.40.50.300">
    <property type="entry name" value="P-loop containing nucleotide triphosphate hydrolases"/>
    <property type="match status" value="1"/>
</dbReference>
<proteinExistence type="predicted"/>
<dbReference type="GO" id="GO:0006302">
    <property type="term" value="P:double-strand break repair"/>
    <property type="evidence" value="ECO:0007669"/>
    <property type="project" value="InterPro"/>
</dbReference>
<dbReference type="EMBL" id="UINC01070339">
    <property type="protein sequence ID" value="SVC04411.1"/>
    <property type="molecule type" value="Genomic_DNA"/>
</dbReference>
<dbReference type="SUPFAM" id="SSF56300">
    <property type="entry name" value="Metallo-dependent phosphatases"/>
    <property type="match status" value="1"/>
</dbReference>
<gene>
    <name evidence="2" type="ORF">METZ01_LOCUS257265</name>
</gene>
<dbReference type="AlphaFoldDB" id="A0A382J0Q2"/>
<evidence type="ECO:0000259" key="1">
    <source>
        <dbReference type="Pfam" id="PF13476"/>
    </source>
</evidence>
<dbReference type="GO" id="GO:0016887">
    <property type="term" value="F:ATP hydrolysis activity"/>
    <property type="evidence" value="ECO:0007669"/>
    <property type="project" value="InterPro"/>
</dbReference>
<dbReference type="Pfam" id="PF13476">
    <property type="entry name" value="AAA_23"/>
    <property type="match status" value="1"/>
</dbReference>
<feature type="domain" description="Rad50/SbcC-type AAA" evidence="1">
    <location>
        <begin position="202"/>
        <end position="344"/>
    </location>
</feature>
<feature type="non-terminal residue" evidence="2">
    <location>
        <position position="1"/>
    </location>
</feature>
<reference evidence="2" key="1">
    <citation type="submission" date="2018-05" db="EMBL/GenBank/DDBJ databases">
        <authorList>
            <person name="Lanie J.A."/>
            <person name="Ng W.-L."/>
            <person name="Kazmierczak K.M."/>
            <person name="Andrzejewski T.M."/>
            <person name="Davidsen T.M."/>
            <person name="Wayne K.J."/>
            <person name="Tettelin H."/>
            <person name="Glass J.I."/>
            <person name="Rusch D."/>
            <person name="Podicherti R."/>
            <person name="Tsui H.-C.T."/>
            <person name="Winkler M.E."/>
        </authorList>
    </citation>
    <scope>NUCLEOTIDE SEQUENCE</scope>
</reference>
<dbReference type="PANTHER" id="PTHR32114:SF2">
    <property type="entry name" value="ABC TRANSPORTER ABCH.3"/>
    <property type="match status" value="1"/>
</dbReference>
<organism evidence="2">
    <name type="scientific">marine metagenome</name>
    <dbReference type="NCBI Taxonomy" id="408172"/>
    <lineage>
        <taxon>unclassified sequences</taxon>
        <taxon>metagenomes</taxon>
        <taxon>ecological metagenomes</taxon>
    </lineage>
</organism>
<dbReference type="InterPro" id="IPR029052">
    <property type="entry name" value="Metallo-depent_PP-like"/>
</dbReference>
<evidence type="ECO:0000313" key="2">
    <source>
        <dbReference type="EMBL" id="SVC04411.1"/>
    </source>
</evidence>
<dbReference type="InterPro" id="IPR027417">
    <property type="entry name" value="P-loop_NTPase"/>
</dbReference>